<sequence length="587" mass="64092">MVSSLQLPFLTTHAFLLVTWHLLFPLARCAVYQSLEGLPADLKPFDFIVAGGGTAGSVVASRLSENTNFNVLLIEAGPDTAGVLEIEVPGLIGQINASIYNWNYVTTPQAGLNGRTLGVPRGRGLGGSSCINGMAYSRGASDDYDNWARLTGDPRWRWNALWPYMKRHEHWMGAAGGRNATGEYDPSVHGYNGNVGTGLPWDATNEHDIRAIRQTEIQGDLHLVSDHNAGQPIGLTWLQLTTGGGERWSAAKSYLGPHVRRRPNLRILLNTHVTRVLPVKASKPRIDVRTVEVADRAAGSRVTFTAKKELILSGGTIGTPQILLNSGIGNRTELERLGIPVVLDSPFVGEGMMEHVTVTLTWNIVPQNITVIDPDVAWAMWQQNRTGPLSTPGPVHQVMWYRLPQKTDVLSKYKDTSSGPGSPHFQFTFGDQGRVILLTPYSRGSVKLNSTDPFVHPIIDQGLLTHPFDLAALKEGIRTAKKFYTGPAWEGYVLGFGGPDPDVLSAEEFETRVREVARTFLHPVGTAAMSSKHSKQGVVDSELRVKGATGLRVVDASVFPLTPASLTQGPVYIVSERAVDFIRHSWL</sequence>
<keyword evidence="6" id="KW-0964">Secreted</keyword>
<comment type="cofactor">
    <cofactor evidence="1 15">
        <name>FAD</name>
        <dbReference type="ChEBI" id="CHEBI:57692"/>
    </cofactor>
</comment>
<evidence type="ECO:0000256" key="4">
    <source>
        <dbReference type="ARBA" id="ARBA00011245"/>
    </source>
</evidence>
<evidence type="ECO:0000256" key="3">
    <source>
        <dbReference type="ARBA" id="ARBA00010790"/>
    </source>
</evidence>
<evidence type="ECO:0000256" key="17">
    <source>
        <dbReference type="SAM" id="SignalP"/>
    </source>
</evidence>
<comment type="similarity">
    <text evidence="3 16">Belongs to the GMC oxidoreductase family.</text>
</comment>
<dbReference type="GO" id="GO:0033718">
    <property type="term" value="F:pyranose dehydrogenase (acceptor) activity"/>
    <property type="evidence" value="ECO:0007669"/>
    <property type="project" value="UniProtKB-EC"/>
</dbReference>
<evidence type="ECO:0000256" key="12">
    <source>
        <dbReference type="ARBA" id="ARBA00034029"/>
    </source>
</evidence>
<dbReference type="EMBL" id="JACGCI010000162">
    <property type="protein sequence ID" value="KAF6742954.1"/>
    <property type="molecule type" value="Genomic_DNA"/>
</dbReference>
<dbReference type="Gene3D" id="3.50.50.60">
    <property type="entry name" value="FAD/NAD(P)-binding domain"/>
    <property type="match status" value="1"/>
</dbReference>
<comment type="catalytic activity">
    <reaction evidence="11">
        <text>pyranose + acceptor = pyranos-2,3-diulose + reduced acceptor.</text>
        <dbReference type="EC" id="1.1.99.29"/>
    </reaction>
</comment>
<keyword evidence="7 16" id="KW-0285">Flavoprotein</keyword>
<dbReference type="SUPFAM" id="SSF54373">
    <property type="entry name" value="FAD-linked reductases, C-terminal domain"/>
    <property type="match status" value="1"/>
</dbReference>
<evidence type="ECO:0000256" key="10">
    <source>
        <dbReference type="ARBA" id="ARBA00033986"/>
    </source>
</evidence>
<dbReference type="PANTHER" id="PTHR11552:SF147">
    <property type="entry name" value="CHOLINE DEHYDROGENASE, MITOCHONDRIAL"/>
    <property type="match status" value="1"/>
</dbReference>
<dbReference type="GO" id="GO:0005576">
    <property type="term" value="C:extracellular region"/>
    <property type="evidence" value="ECO:0007669"/>
    <property type="project" value="UniProtKB-SubCell"/>
</dbReference>
<evidence type="ECO:0000256" key="16">
    <source>
        <dbReference type="RuleBase" id="RU003968"/>
    </source>
</evidence>
<comment type="catalytic activity">
    <reaction evidence="10">
        <text>pyranose + acceptor = pyranos-2-ulose + reduced acceptor.</text>
        <dbReference type="EC" id="1.1.99.29"/>
    </reaction>
</comment>
<keyword evidence="21" id="KW-1185">Reference proteome</keyword>
<dbReference type="PIRSF" id="PIRSF000137">
    <property type="entry name" value="Alcohol_oxidase"/>
    <property type="match status" value="1"/>
</dbReference>
<feature type="signal peptide" evidence="17">
    <location>
        <begin position="1"/>
        <end position="29"/>
    </location>
</feature>
<evidence type="ECO:0000256" key="13">
    <source>
        <dbReference type="ARBA" id="ARBA00034050"/>
    </source>
</evidence>
<dbReference type="OrthoDB" id="269227at2759"/>
<keyword evidence="8 15" id="KW-0274">FAD</keyword>
<evidence type="ECO:0000256" key="15">
    <source>
        <dbReference type="PIRSR" id="PIRSR000137-2"/>
    </source>
</evidence>
<evidence type="ECO:0000313" key="21">
    <source>
        <dbReference type="Proteomes" id="UP000521943"/>
    </source>
</evidence>
<dbReference type="InterPro" id="IPR007867">
    <property type="entry name" value="GMC_OxRtase_C"/>
</dbReference>
<dbReference type="InterPro" id="IPR000172">
    <property type="entry name" value="GMC_OxRdtase_N"/>
</dbReference>
<comment type="catalytic activity">
    <reaction evidence="13">
        <text>a pyranoside + acceptor = a pyranosid-3-ulose + reduced acceptor.</text>
        <dbReference type="EC" id="1.1.99.29"/>
    </reaction>
</comment>
<feature type="chain" id="PRO_5034602536" description="pyranose dehydrogenase (acceptor)" evidence="17">
    <location>
        <begin position="30"/>
        <end position="587"/>
    </location>
</feature>
<dbReference type="PANTHER" id="PTHR11552">
    <property type="entry name" value="GLUCOSE-METHANOL-CHOLINE GMC OXIDOREDUCTASE"/>
    <property type="match status" value="1"/>
</dbReference>
<organism evidence="20 21">
    <name type="scientific">Ephemerocybe angulata</name>
    <dbReference type="NCBI Taxonomy" id="980116"/>
    <lineage>
        <taxon>Eukaryota</taxon>
        <taxon>Fungi</taxon>
        <taxon>Dikarya</taxon>
        <taxon>Basidiomycota</taxon>
        <taxon>Agaricomycotina</taxon>
        <taxon>Agaricomycetes</taxon>
        <taxon>Agaricomycetidae</taxon>
        <taxon>Agaricales</taxon>
        <taxon>Agaricineae</taxon>
        <taxon>Psathyrellaceae</taxon>
        <taxon>Ephemerocybe</taxon>
    </lineage>
</organism>
<feature type="binding site" evidence="15">
    <location>
        <position position="273"/>
    </location>
    <ligand>
        <name>FAD</name>
        <dbReference type="ChEBI" id="CHEBI:57692"/>
    </ligand>
</feature>
<comment type="subcellular location">
    <subcellularLocation>
        <location evidence="2">Secreted</location>
    </subcellularLocation>
</comment>
<comment type="caution">
    <text evidence="20">The sequence shown here is derived from an EMBL/GenBank/DDBJ whole genome shotgun (WGS) entry which is preliminary data.</text>
</comment>
<dbReference type="Pfam" id="PF00732">
    <property type="entry name" value="GMC_oxred_N"/>
    <property type="match status" value="1"/>
</dbReference>
<dbReference type="GO" id="GO:0050660">
    <property type="term" value="F:flavin adenine dinucleotide binding"/>
    <property type="evidence" value="ECO:0007669"/>
    <property type="project" value="InterPro"/>
</dbReference>
<feature type="domain" description="Glucose-methanol-choline oxidoreductase N-terminal" evidence="18">
    <location>
        <begin position="122"/>
        <end position="145"/>
    </location>
</feature>
<protein>
    <recommendedName>
        <fullName evidence="5">pyranose dehydrogenase (acceptor)</fullName>
        <ecNumber evidence="5">1.1.99.29</ecNumber>
    </recommendedName>
</protein>
<comment type="subunit">
    <text evidence="4">Monomer.</text>
</comment>
<dbReference type="Pfam" id="PF05199">
    <property type="entry name" value="GMC_oxred_C"/>
    <property type="match status" value="1"/>
</dbReference>
<comment type="catalytic activity">
    <reaction evidence="12">
        <text>pyranose + acceptor = pyranos-3-ulose + reduced acceptor.</text>
        <dbReference type="EC" id="1.1.99.29"/>
    </reaction>
</comment>
<evidence type="ECO:0000256" key="8">
    <source>
        <dbReference type="ARBA" id="ARBA00022827"/>
    </source>
</evidence>
<dbReference type="SUPFAM" id="SSF51905">
    <property type="entry name" value="FAD/NAD(P)-binding domain"/>
    <property type="match status" value="1"/>
</dbReference>
<feature type="domain" description="Glucose-methanol-choline oxidoreductase N-terminal" evidence="19">
    <location>
        <begin position="315"/>
        <end position="329"/>
    </location>
</feature>
<keyword evidence="17" id="KW-0732">Signal</keyword>
<evidence type="ECO:0000259" key="19">
    <source>
        <dbReference type="PROSITE" id="PS00624"/>
    </source>
</evidence>
<evidence type="ECO:0000256" key="11">
    <source>
        <dbReference type="ARBA" id="ARBA00034010"/>
    </source>
</evidence>
<evidence type="ECO:0000256" key="6">
    <source>
        <dbReference type="ARBA" id="ARBA00022525"/>
    </source>
</evidence>
<evidence type="ECO:0000256" key="9">
    <source>
        <dbReference type="ARBA" id="ARBA00024699"/>
    </source>
</evidence>
<evidence type="ECO:0000256" key="1">
    <source>
        <dbReference type="ARBA" id="ARBA00001974"/>
    </source>
</evidence>
<name>A0A8H6LUS0_9AGAR</name>
<dbReference type="EC" id="1.1.99.29" evidence="5"/>
<dbReference type="PROSITE" id="PS00623">
    <property type="entry name" value="GMC_OXRED_1"/>
    <property type="match status" value="1"/>
</dbReference>
<dbReference type="Gene3D" id="3.30.560.10">
    <property type="entry name" value="Glucose Oxidase, domain 3"/>
    <property type="match status" value="1"/>
</dbReference>
<dbReference type="InterPro" id="IPR036188">
    <property type="entry name" value="FAD/NAD-bd_sf"/>
</dbReference>
<comment type="function">
    <text evidence="9">Catalyzes the single-oxidation or sequential double oxidation reaction of carbohydrates primarily at carbon-2 and/or carbon-3 with the concomitant reduction of the flavin. The enzyme exhibits a broad sugar substrate specificity, oxidizing different aldopyranoses to the corresponding C-1, C-2, C-3 or C-1,2, C-2,3 and C-3,4 (di)dehydro sugars with substrate-specific regioselectivity. Accepts only a narrow range of electron acceptors such as substituted benzoquinones and complexed metal ions and reacts extremely slowly with O(2) as acceptor. May play a role in the natural recycling of plant matter by oxidizing all major monosaccharides in lignocellulose and by reducing quinone compounds or reactive radical species generated during lignin depolymerization.</text>
</comment>
<comment type="catalytic activity">
    <reaction evidence="14">
        <text>a pyranoside + acceptor = a pyranosid-3,4-diulose + reduced acceptor.</text>
        <dbReference type="EC" id="1.1.99.29"/>
    </reaction>
</comment>
<evidence type="ECO:0000256" key="2">
    <source>
        <dbReference type="ARBA" id="ARBA00004613"/>
    </source>
</evidence>
<dbReference type="AlphaFoldDB" id="A0A8H6LUS0"/>
<dbReference type="InterPro" id="IPR012132">
    <property type="entry name" value="GMC_OxRdtase"/>
</dbReference>
<gene>
    <name evidence="20" type="ORF">DFP72DRAFT_1178677</name>
</gene>
<proteinExistence type="inferred from homology"/>
<evidence type="ECO:0000259" key="18">
    <source>
        <dbReference type="PROSITE" id="PS00623"/>
    </source>
</evidence>
<dbReference type="PROSITE" id="PS00624">
    <property type="entry name" value="GMC_OXRED_2"/>
    <property type="match status" value="1"/>
</dbReference>
<evidence type="ECO:0000256" key="7">
    <source>
        <dbReference type="ARBA" id="ARBA00022630"/>
    </source>
</evidence>
<dbReference type="Proteomes" id="UP000521943">
    <property type="component" value="Unassembled WGS sequence"/>
</dbReference>
<reference evidence="20 21" key="1">
    <citation type="submission" date="2020-07" db="EMBL/GenBank/DDBJ databases">
        <title>Comparative genomics of pyrophilous fungi reveals a link between fire events and developmental genes.</title>
        <authorList>
            <consortium name="DOE Joint Genome Institute"/>
            <person name="Steindorff A.S."/>
            <person name="Carver A."/>
            <person name="Calhoun S."/>
            <person name="Stillman K."/>
            <person name="Liu H."/>
            <person name="Lipzen A."/>
            <person name="Pangilinan J."/>
            <person name="Labutti K."/>
            <person name="Bruns T.D."/>
            <person name="Grigoriev I.V."/>
        </authorList>
    </citation>
    <scope>NUCLEOTIDE SEQUENCE [LARGE SCALE GENOMIC DNA]</scope>
    <source>
        <strain evidence="20 21">CBS 144469</strain>
    </source>
</reference>
<evidence type="ECO:0000313" key="20">
    <source>
        <dbReference type="EMBL" id="KAF6742954.1"/>
    </source>
</evidence>
<evidence type="ECO:0000256" key="14">
    <source>
        <dbReference type="ARBA" id="ARBA00034059"/>
    </source>
</evidence>
<evidence type="ECO:0000256" key="5">
    <source>
        <dbReference type="ARBA" id="ARBA00013177"/>
    </source>
</evidence>
<accession>A0A8H6LUS0</accession>